<protein>
    <submittedName>
        <fullName evidence="1">Uncharacterized protein</fullName>
    </submittedName>
</protein>
<dbReference type="Proteomes" id="UP000689195">
    <property type="component" value="Unassembled WGS sequence"/>
</dbReference>
<comment type="caution">
    <text evidence="1">The sequence shown here is derived from an EMBL/GenBank/DDBJ whole genome shotgun (WGS) entry which is preliminary data.</text>
</comment>
<name>A0A8S1T1C2_9CILI</name>
<accession>A0A8S1T1C2</accession>
<proteinExistence type="predicted"/>
<evidence type="ECO:0000313" key="1">
    <source>
        <dbReference type="EMBL" id="CAD8144482.1"/>
    </source>
</evidence>
<gene>
    <name evidence="1" type="ORF">PPENT_87.1.T0130251</name>
</gene>
<sequence length="183" mass="21605">MGNQALCQHDRTESMLKAEYQIRQRKVTQVNEAVKLDLEQEHKQSLIPTIYQNEQQQTSCLHDWLESLHESVLITQINLNCDASTKFLSEIDEEEEIDQTKQSLIDTQEIFEYKKSYPYCNSNLDMNQINNGASQITYQMVLLVIDGLYSQIPYIIRWTIFCRIRLEICQSNKKRYTQNCNIQ</sequence>
<keyword evidence="2" id="KW-1185">Reference proteome</keyword>
<organism evidence="1 2">
    <name type="scientific">Paramecium pentaurelia</name>
    <dbReference type="NCBI Taxonomy" id="43138"/>
    <lineage>
        <taxon>Eukaryota</taxon>
        <taxon>Sar</taxon>
        <taxon>Alveolata</taxon>
        <taxon>Ciliophora</taxon>
        <taxon>Intramacronucleata</taxon>
        <taxon>Oligohymenophorea</taxon>
        <taxon>Peniculida</taxon>
        <taxon>Parameciidae</taxon>
        <taxon>Paramecium</taxon>
    </lineage>
</organism>
<evidence type="ECO:0000313" key="2">
    <source>
        <dbReference type="Proteomes" id="UP000689195"/>
    </source>
</evidence>
<reference evidence="1" key="1">
    <citation type="submission" date="2021-01" db="EMBL/GenBank/DDBJ databases">
        <authorList>
            <consortium name="Genoscope - CEA"/>
            <person name="William W."/>
        </authorList>
    </citation>
    <scope>NUCLEOTIDE SEQUENCE</scope>
</reference>
<dbReference type="EMBL" id="CAJJDO010000013">
    <property type="protein sequence ID" value="CAD8144482.1"/>
    <property type="molecule type" value="Genomic_DNA"/>
</dbReference>
<dbReference type="AlphaFoldDB" id="A0A8S1T1C2"/>